<name>A0A0P5A2Y1_9CRUS</name>
<dbReference type="EMBL" id="GDIP01204848">
    <property type="protein sequence ID" value="JAJ18554.1"/>
    <property type="molecule type" value="Transcribed_RNA"/>
</dbReference>
<reference evidence="1" key="1">
    <citation type="submission" date="2015-10" db="EMBL/GenBank/DDBJ databases">
        <title>Daphnia magna gene sets from two clonal populations assembled and annotated with EvidentialGene.</title>
        <authorList>
            <person name="Gilbert D."/>
            <person name="Podicheti R."/>
            <person name="Orsini L."/>
            <person name="Colbourne J."/>
            <person name="Pfrender M."/>
        </authorList>
    </citation>
    <scope>NUCLEOTIDE SEQUENCE</scope>
</reference>
<protein>
    <submittedName>
        <fullName evidence="1">Uncharacterized protein</fullName>
    </submittedName>
</protein>
<dbReference type="AlphaFoldDB" id="A0A0P5A2Y1"/>
<organism evidence="1">
    <name type="scientific">Daphnia magna</name>
    <dbReference type="NCBI Taxonomy" id="35525"/>
    <lineage>
        <taxon>Eukaryota</taxon>
        <taxon>Metazoa</taxon>
        <taxon>Ecdysozoa</taxon>
        <taxon>Arthropoda</taxon>
        <taxon>Crustacea</taxon>
        <taxon>Branchiopoda</taxon>
        <taxon>Diplostraca</taxon>
        <taxon>Cladocera</taxon>
        <taxon>Anomopoda</taxon>
        <taxon>Daphniidae</taxon>
        <taxon>Daphnia</taxon>
    </lineage>
</organism>
<evidence type="ECO:0000313" key="1">
    <source>
        <dbReference type="EMBL" id="JAJ18554.1"/>
    </source>
</evidence>
<reference evidence="1" key="2">
    <citation type="submission" date="2015-10" db="EMBL/GenBank/DDBJ databases">
        <authorList>
            <person name="Gilbert D.G."/>
        </authorList>
    </citation>
    <scope>NUCLEOTIDE SEQUENCE</scope>
</reference>
<sequence>MGPCGKRPRNTRADLLHITAEGNSRRKFAFPHLTFQIRLRKDELVKIRCQYTMVPVQYVTRAIFFFQNLTFIVLYAQ</sequence>
<accession>A0A0P5A2Y1</accession>
<proteinExistence type="predicted"/>